<protein>
    <submittedName>
        <fullName evidence="3">DNA polymerase Y family protein</fullName>
    </submittedName>
</protein>
<evidence type="ECO:0000313" key="4">
    <source>
        <dbReference type="Proteomes" id="UP000886842"/>
    </source>
</evidence>
<dbReference type="CDD" id="cd03468">
    <property type="entry name" value="PolY_like"/>
    <property type="match status" value="1"/>
</dbReference>
<dbReference type="EMBL" id="DVLP01000422">
    <property type="protein sequence ID" value="HIT76828.1"/>
    <property type="molecule type" value="Genomic_DNA"/>
</dbReference>
<dbReference type="PANTHER" id="PTHR35369:SF2">
    <property type="entry name" value="BLR3025 PROTEIN"/>
    <property type="match status" value="1"/>
</dbReference>
<proteinExistence type="predicted"/>
<evidence type="ECO:0000313" key="3">
    <source>
        <dbReference type="EMBL" id="HIT76828.1"/>
    </source>
</evidence>
<feature type="domain" description="UmuC" evidence="2">
    <location>
        <begin position="29"/>
        <end position="97"/>
    </location>
</feature>
<organism evidence="3 4">
    <name type="scientific">Candidatus Avipropionibacterium avicola</name>
    <dbReference type="NCBI Taxonomy" id="2840701"/>
    <lineage>
        <taxon>Bacteria</taxon>
        <taxon>Bacillati</taxon>
        <taxon>Actinomycetota</taxon>
        <taxon>Actinomycetes</taxon>
        <taxon>Propionibacteriales</taxon>
        <taxon>Propionibacteriaceae</taxon>
        <taxon>Propionibacteriaceae incertae sedis</taxon>
        <taxon>Candidatus Avipropionibacterium</taxon>
    </lineage>
</organism>
<gene>
    <name evidence="3" type="ORF">IAA98_14710</name>
</gene>
<name>A0A9D1H1E5_9ACTN</name>
<comment type="caution">
    <text evidence="3">The sequence shown here is derived from an EMBL/GenBank/DDBJ whole genome shotgun (WGS) entry which is preliminary data.</text>
</comment>
<dbReference type="PROSITE" id="PS50173">
    <property type="entry name" value="UMUC"/>
    <property type="match status" value="1"/>
</dbReference>
<reference evidence="3" key="2">
    <citation type="journal article" date="2021" name="PeerJ">
        <title>Extensive microbial diversity within the chicken gut microbiome revealed by metagenomics and culture.</title>
        <authorList>
            <person name="Gilroy R."/>
            <person name="Ravi A."/>
            <person name="Getino M."/>
            <person name="Pursley I."/>
            <person name="Horton D.L."/>
            <person name="Alikhan N.F."/>
            <person name="Baker D."/>
            <person name="Gharbi K."/>
            <person name="Hall N."/>
            <person name="Watson M."/>
            <person name="Adriaenssens E.M."/>
            <person name="Foster-Nyarko E."/>
            <person name="Jarju S."/>
            <person name="Secka A."/>
            <person name="Antonio M."/>
            <person name="Oren A."/>
            <person name="Chaudhuri R.R."/>
            <person name="La Ragione R."/>
            <person name="Hildebrand F."/>
            <person name="Pallen M.J."/>
        </authorList>
    </citation>
    <scope>NUCLEOTIDE SEQUENCE</scope>
    <source>
        <strain evidence="3">ChiGjej1B1-24693</strain>
    </source>
</reference>
<reference evidence="3" key="1">
    <citation type="submission" date="2020-10" db="EMBL/GenBank/DDBJ databases">
        <authorList>
            <person name="Gilroy R."/>
        </authorList>
    </citation>
    <scope>NUCLEOTIDE SEQUENCE</scope>
    <source>
        <strain evidence="3">ChiGjej1B1-24693</strain>
    </source>
</reference>
<dbReference type="InterPro" id="IPR001126">
    <property type="entry name" value="UmuC"/>
</dbReference>
<dbReference type="Proteomes" id="UP000886842">
    <property type="component" value="Unassembled WGS sequence"/>
</dbReference>
<dbReference type="InterPro" id="IPR043502">
    <property type="entry name" value="DNA/RNA_pol_sf"/>
</dbReference>
<dbReference type="GO" id="GO:0006281">
    <property type="term" value="P:DNA repair"/>
    <property type="evidence" value="ECO:0007669"/>
    <property type="project" value="InterPro"/>
</dbReference>
<keyword evidence="1" id="KW-0227">DNA damage</keyword>
<sequence length="520" mass="56329">MSRRMMALWCPDWPAVAAATEAGLGRMAPLAVMSANRVLACNAAARAEGVRRGMRRRDAQGRCPQLTVVPASPDRDTRLFEPVLAVVEELRPGVAPLRPGLMVLPIVQRGYHGTEEQAAAIFTERLVAHGVWDVRAGIADEAHTAEQAARQAAVQECVVVPVAGSARFWSDLPISVLADTSHGAELVGLLRRLGIERVGEFLALPADAVVSRFGGHGSTLHQLLRGRLQPSWAPRTPPPERTCEIAFEPGLASSEAVGFSVRQTAERFVAGLAGDHLVCVELHLEVETDRQTVVSRVWAHTTWFGAGDVVDRVRWQLESASREGQLDGPVVRVRLEPLAAEPSSAHAEALWGSGNDERVDRGVAKIQSLLGHDAVVRPVLQGGRGIADRQHLVPWGERASTRTGQVRPVDQPWPGRVPGPAPTRVFATPSGAVVVDQHGDQVRVTERGFLSGSPSRFRPSPDIDWQPVSAWAGPWPVDERWWTEDGAGLVARCQVVGEDGRAWLLRYAAAVGWCTEASYD</sequence>
<accession>A0A9D1H1E5</accession>
<dbReference type="AlphaFoldDB" id="A0A9D1H1E5"/>
<dbReference type="Pfam" id="PF00817">
    <property type="entry name" value="IMS"/>
    <property type="match status" value="1"/>
</dbReference>
<dbReference type="PANTHER" id="PTHR35369">
    <property type="entry name" value="BLR3025 PROTEIN-RELATED"/>
    <property type="match status" value="1"/>
</dbReference>
<evidence type="ECO:0000259" key="2">
    <source>
        <dbReference type="PROSITE" id="PS50173"/>
    </source>
</evidence>
<dbReference type="Gene3D" id="3.40.1170.60">
    <property type="match status" value="1"/>
</dbReference>
<dbReference type="SUPFAM" id="SSF56672">
    <property type="entry name" value="DNA/RNA polymerases"/>
    <property type="match status" value="1"/>
</dbReference>
<dbReference type="InterPro" id="IPR050356">
    <property type="entry name" value="SulA_CellDiv_inhibitor"/>
</dbReference>
<evidence type="ECO:0000256" key="1">
    <source>
        <dbReference type="ARBA" id="ARBA00022763"/>
    </source>
</evidence>